<dbReference type="Gene3D" id="3.60.130.10">
    <property type="entry name" value="Clavaminate synthase-like"/>
    <property type="match status" value="1"/>
</dbReference>
<dbReference type="PANTHER" id="PTHR10696:SF25">
    <property type="entry name" value="OXIDOREDUCTASE AIM17-RELATED"/>
    <property type="match status" value="1"/>
</dbReference>
<evidence type="ECO:0000313" key="9">
    <source>
        <dbReference type="EMBL" id="KAK7966442.1"/>
    </source>
</evidence>
<dbReference type="InterPro" id="IPR010376">
    <property type="entry name" value="GBBH-like_N"/>
</dbReference>
<evidence type="ECO:0000256" key="3">
    <source>
        <dbReference type="ARBA" id="ARBA00022723"/>
    </source>
</evidence>
<accession>A0ABR1QUS9</accession>
<dbReference type="RefSeq" id="XP_066705834.1">
    <property type="nucleotide sequence ID" value="XM_066836941.1"/>
</dbReference>
<keyword evidence="3" id="KW-0479">Metal-binding</keyword>
<dbReference type="EMBL" id="JAQQWE010000001">
    <property type="protein sequence ID" value="KAK7966442.1"/>
    <property type="molecule type" value="Genomic_DNA"/>
</dbReference>
<name>A0ABR1QUS9_9PEZI</name>
<evidence type="ECO:0000259" key="7">
    <source>
        <dbReference type="Pfam" id="PF02668"/>
    </source>
</evidence>
<dbReference type="Pfam" id="PF06155">
    <property type="entry name" value="GBBH-like_N"/>
    <property type="match status" value="1"/>
</dbReference>
<feature type="domain" description="Gamma-butyrobetaine hydroxylase-like N-terminal" evidence="8">
    <location>
        <begin position="18"/>
        <end position="75"/>
    </location>
</feature>
<comment type="cofactor">
    <cofactor evidence="1">
        <name>Fe(2+)</name>
        <dbReference type="ChEBI" id="CHEBI:29033"/>
    </cofactor>
</comment>
<dbReference type="Gene3D" id="3.30.2020.30">
    <property type="match status" value="1"/>
</dbReference>
<dbReference type="InterPro" id="IPR038492">
    <property type="entry name" value="GBBH-like_N_sf"/>
</dbReference>
<evidence type="ECO:0000256" key="1">
    <source>
        <dbReference type="ARBA" id="ARBA00001954"/>
    </source>
</evidence>
<evidence type="ECO:0000256" key="6">
    <source>
        <dbReference type="ARBA" id="ARBA00023004"/>
    </source>
</evidence>
<dbReference type="PANTHER" id="PTHR10696">
    <property type="entry name" value="GAMMA-BUTYROBETAINE HYDROXYLASE-RELATED"/>
    <property type="match status" value="1"/>
</dbReference>
<dbReference type="InterPro" id="IPR042098">
    <property type="entry name" value="TauD-like_sf"/>
</dbReference>
<evidence type="ECO:0000313" key="10">
    <source>
        <dbReference type="Proteomes" id="UP001391051"/>
    </source>
</evidence>
<evidence type="ECO:0000256" key="4">
    <source>
        <dbReference type="ARBA" id="ARBA00022964"/>
    </source>
</evidence>
<keyword evidence="10" id="KW-1185">Reference proteome</keyword>
<keyword evidence="6" id="KW-0408">Iron</keyword>
<evidence type="ECO:0000256" key="5">
    <source>
        <dbReference type="ARBA" id="ARBA00023002"/>
    </source>
</evidence>
<reference evidence="9 10" key="1">
    <citation type="submission" date="2023-01" db="EMBL/GenBank/DDBJ databases">
        <title>Analysis of 21 Apiospora genomes using comparative genomics revels a genus with tremendous synthesis potential of carbohydrate active enzymes and secondary metabolites.</title>
        <authorList>
            <person name="Sorensen T."/>
        </authorList>
    </citation>
    <scope>NUCLEOTIDE SEQUENCE [LARGE SCALE GENOMIC DNA]</scope>
    <source>
        <strain evidence="9 10">CBS 24483</strain>
    </source>
</reference>
<keyword evidence="5" id="KW-0560">Oxidoreductase</keyword>
<dbReference type="Pfam" id="PF02668">
    <property type="entry name" value="TauD"/>
    <property type="match status" value="1"/>
</dbReference>
<protein>
    <recommendedName>
        <fullName evidence="11">Gamma-butyrobetaine dioxygenase</fullName>
    </recommendedName>
</protein>
<comment type="similarity">
    <text evidence="2">Belongs to the gamma-BBH/TMLD family.</text>
</comment>
<evidence type="ECO:0000259" key="8">
    <source>
        <dbReference type="Pfam" id="PF06155"/>
    </source>
</evidence>
<organism evidence="9 10">
    <name type="scientific">Apiospora aurea</name>
    <dbReference type="NCBI Taxonomy" id="335848"/>
    <lineage>
        <taxon>Eukaryota</taxon>
        <taxon>Fungi</taxon>
        <taxon>Dikarya</taxon>
        <taxon>Ascomycota</taxon>
        <taxon>Pezizomycotina</taxon>
        <taxon>Sordariomycetes</taxon>
        <taxon>Xylariomycetidae</taxon>
        <taxon>Amphisphaeriales</taxon>
        <taxon>Apiosporaceae</taxon>
        <taxon>Apiospora</taxon>
    </lineage>
</organism>
<sequence>MLTGNTVTLAHHETTRPKALDRHWLRDGCECTACVDPHSGQKNFGTTDVPLDLPISSCRKTKEGALEIVWQNDFLSGGRENHTSTYSAERVDSFFSKPKKAGFPPVVLWDKKTIQRDLLFVEYDDWMTNEETLGAGVRMLHSHGIFFIRNAPHSEESVVSMASRVGNLKETLYGRTWDVRSKPEAENVAYTSAFLGLHQDMMYLKDPPRLQLLHCLENSCEGGESLFSDASVAAFLMKIGPPELREALGKQMVTYHYKKHGHFYENHHPVIDDSDHVRWSPPFQAPLRNLIKNEEGCHHYRQWVTAAVKFQQLLEKEEFLFQYKMKPGDCVVFDNLRVMHGRRAFDTSAGSRWLKGTYNAHDVFMSRLNTVCANRPVPLRGQWQRWWDRRYG</sequence>
<dbReference type="InterPro" id="IPR003819">
    <property type="entry name" value="TauD/TfdA-like"/>
</dbReference>
<comment type="caution">
    <text evidence="9">The sequence shown here is derived from an EMBL/GenBank/DDBJ whole genome shotgun (WGS) entry which is preliminary data.</text>
</comment>
<dbReference type="InterPro" id="IPR050411">
    <property type="entry name" value="AlphaKG_dependent_hydroxylases"/>
</dbReference>
<dbReference type="CDD" id="cd00250">
    <property type="entry name" value="CAS_like"/>
    <property type="match status" value="1"/>
</dbReference>
<keyword evidence="4" id="KW-0223">Dioxygenase</keyword>
<dbReference type="SUPFAM" id="SSF51197">
    <property type="entry name" value="Clavaminate synthase-like"/>
    <property type="match status" value="1"/>
</dbReference>
<dbReference type="Proteomes" id="UP001391051">
    <property type="component" value="Unassembled WGS sequence"/>
</dbReference>
<feature type="domain" description="TauD/TfdA-like" evidence="7">
    <location>
        <begin position="122"/>
        <end position="358"/>
    </location>
</feature>
<evidence type="ECO:0000256" key="2">
    <source>
        <dbReference type="ARBA" id="ARBA00008654"/>
    </source>
</evidence>
<dbReference type="GeneID" id="92070003"/>
<evidence type="ECO:0008006" key="11">
    <source>
        <dbReference type="Google" id="ProtNLM"/>
    </source>
</evidence>
<gene>
    <name evidence="9" type="ORF">PG986_000719</name>
</gene>
<proteinExistence type="inferred from homology"/>